<evidence type="ECO:0000313" key="3">
    <source>
        <dbReference type="Proteomes" id="UP001524478"/>
    </source>
</evidence>
<organism evidence="2 3">
    <name type="scientific">Tissierella carlieri</name>
    <dbReference type="NCBI Taxonomy" id="689904"/>
    <lineage>
        <taxon>Bacteria</taxon>
        <taxon>Bacillati</taxon>
        <taxon>Bacillota</taxon>
        <taxon>Tissierellia</taxon>
        <taxon>Tissierellales</taxon>
        <taxon>Tissierellaceae</taxon>
        <taxon>Tissierella</taxon>
    </lineage>
</organism>
<feature type="domain" description="Amidohydrolase-related" evidence="1">
    <location>
        <begin position="59"/>
        <end position="390"/>
    </location>
</feature>
<dbReference type="Gene3D" id="2.30.40.10">
    <property type="entry name" value="Urease, subunit C, domain 1"/>
    <property type="match status" value="1"/>
</dbReference>
<dbReference type="InterPro" id="IPR051781">
    <property type="entry name" value="Metallo-dep_Hydrolase"/>
</dbReference>
<dbReference type="InterPro" id="IPR006680">
    <property type="entry name" value="Amidohydro-rel"/>
</dbReference>
<dbReference type="Gene3D" id="3.20.20.140">
    <property type="entry name" value="Metal-dependent hydrolases"/>
    <property type="match status" value="1"/>
</dbReference>
<accession>A0ABT1S7A2</accession>
<dbReference type="Pfam" id="PF01979">
    <property type="entry name" value="Amidohydro_1"/>
    <property type="match status" value="1"/>
</dbReference>
<keyword evidence="3" id="KW-1185">Reference proteome</keyword>
<proteinExistence type="predicted"/>
<evidence type="ECO:0000313" key="2">
    <source>
        <dbReference type="EMBL" id="MCQ4922346.1"/>
    </source>
</evidence>
<dbReference type="EMBL" id="JANGAC010000003">
    <property type="protein sequence ID" value="MCQ4922346.1"/>
    <property type="molecule type" value="Genomic_DNA"/>
</dbReference>
<reference evidence="2 3" key="1">
    <citation type="submission" date="2022-06" db="EMBL/GenBank/DDBJ databases">
        <title>Isolation of gut microbiota from human fecal samples.</title>
        <authorList>
            <person name="Pamer E.G."/>
            <person name="Barat B."/>
            <person name="Waligurski E."/>
            <person name="Medina S."/>
            <person name="Paddock L."/>
            <person name="Mostad J."/>
        </authorList>
    </citation>
    <scope>NUCLEOTIDE SEQUENCE [LARGE SCALE GENOMIC DNA]</scope>
    <source>
        <strain evidence="2 3">DFI.7.95</strain>
    </source>
</reference>
<dbReference type="InterPro" id="IPR011059">
    <property type="entry name" value="Metal-dep_hydrolase_composite"/>
</dbReference>
<dbReference type="RefSeq" id="WP_256310628.1">
    <property type="nucleotide sequence ID" value="NZ_JANGAC010000003.1"/>
</dbReference>
<dbReference type="SUPFAM" id="SSF51556">
    <property type="entry name" value="Metallo-dependent hydrolases"/>
    <property type="match status" value="1"/>
</dbReference>
<dbReference type="Proteomes" id="UP001524478">
    <property type="component" value="Unassembled WGS sequence"/>
</dbReference>
<dbReference type="PANTHER" id="PTHR43135">
    <property type="entry name" value="ALPHA-D-RIBOSE 1-METHYLPHOSPHONATE 5-TRIPHOSPHATE DIPHOSPHATASE"/>
    <property type="match status" value="1"/>
</dbReference>
<evidence type="ECO:0000259" key="1">
    <source>
        <dbReference type="Pfam" id="PF01979"/>
    </source>
</evidence>
<comment type="caution">
    <text evidence="2">The sequence shown here is derived from an EMBL/GenBank/DDBJ whole genome shotgun (WGS) entry which is preliminary data.</text>
</comment>
<gene>
    <name evidence="2" type="ORF">NE686_04560</name>
</gene>
<dbReference type="InterPro" id="IPR032466">
    <property type="entry name" value="Metal_Hydrolase"/>
</dbReference>
<protein>
    <submittedName>
        <fullName evidence="2">Amidohydrolase family protein</fullName>
    </submittedName>
</protein>
<dbReference type="PANTHER" id="PTHR43135:SF3">
    <property type="entry name" value="ALPHA-D-RIBOSE 1-METHYLPHOSPHONATE 5-TRIPHOSPHATE DIPHOSPHATASE"/>
    <property type="match status" value="1"/>
</dbReference>
<dbReference type="SUPFAM" id="SSF51338">
    <property type="entry name" value="Composite domain of metallo-dependent hydrolases"/>
    <property type="match status" value="1"/>
</dbReference>
<sequence length="395" mass="43482">MLVIKNARIFTMADRIIEKGYIIVDDGKILKVDKHNEVLLDYIVSSRKEVEVFDADGMVVLPGFIDCHSHIGGMNFSEATAIDDLNEMTNNITASMKAIYGIDPKSQDFRYAYENGITTLGITPGSGNVICGLVFASKTYGDNIFEMTIKNPVALKVALGGNPKRTYGDRNQTPSSRMAIPSIILDLFNKAEKYLSHKEEAELDKKEMPKYDKDLEAIIPVLKKELPLKIHCTQFDMMTAIEVAKKLGFEFSLDHAWGASDYIEEIVESKCSIVFGPIGSIKSFGEGRIVDIESVVELDNRGVLTALTADAPIISIDSLIHHAGEAVREGLEVERALRMITINAAKILGIDNRVGSLEEGKDADILIFEGIPAYNTNAKLIKTIIDGKVVYSSNT</sequence>
<name>A0ABT1S7A2_9FIRM</name>